<dbReference type="InterPro" id="IPR050330">
    <property type="entry name" value="Bact_OuterMem_StrucFunc"/>
</dbReference>
<evidence type="ECO:0000256" key="2">
    <source>
        <dbReference type="SAM" id="Coils"/>
    </source>
</evidence>
<dbReference type="PANTHER" id="PTHR30329">
    <property type="entry name" value="STATOR ELEMENT OF FLAGELLAR MOTOR COMPLEX"/>
    <property type="match status" value="1"/>
</dbReference>
<protein>
    <submittedName>
        <fullName evidence="6">Flagellar motor protein MotB</fullName>
    </submittedName>
    <submittedName>
        <fullName evidence="5">Peptidoglycan-binding protein ArfA</fullName>
    </submittedName>
</protein>
<sequence length="314" mass="36285">MKTRRRNFKRDYETPNFWPSFTDVMSTIALILFFLMLLAYIQNMVTGNRLLHNVAKLEVKELELKNVENELAIQKAELEKVKAEAERIEDDLANSQKEIYEQRKIILNSNRELNELRSKLESIAVLRLDILEKVKHSIESELGRTTARGEELVTIGDNANIIINESLVFETDSYEIKPEGRELLDQFAIAFEKILDDRDIRNYIDSINIEGHTDDVGTSSYNRELSAKRSAEVVNYLMSSNPQLEKKYAGFFATVGFSKFRPIALGISETARQRNRRIEIKIAIKDSSIQDIIEDYLKETSEKLSLIHGDIYEE</sequence>
<evidence type="ECO:0000313" key="6">
    <source>
        <dbReference type="EMBL" id="PQQ66565.1"/>
    </source>
</evidence>
<dbReference type="PANTHER" id="PTHR30329:SF21">
    <property type="entry name" value="LIPOPROTEIN YIAD-RELATED"/>
    <property type="match status" value="1"/>
</dbReference>
<dbReference type="PROSITE" id="PS51123">
    <property type="entry name" value="OMPA_2"/>
    <property type="match status" value="1"/>
</dbReference>
<keyword evidence="6" id="KW-0969">Cilium</keyword>
<dbReference type="EMBL" id="CP025197">
    <property type="protein sequence ID" value="AUG56485.1"/>
    <property type="molecule type" value="Genomic_DNA"/>
</dbReference>
<feature type="domain" description="OmpA-like" evidence="4">
    <location>
        <begin position="156"/>
        <end position="286"/>
    </location>
</feature>
<proteinExistence type="predicted"/>
<accession>A0A2K9EBA7</accession>
<evidence type="ECO:0000313" key="8">
    <source>
        <dbReference type="Proteomes" id="UP000239720"/>
    </source>
</evidence>
<evidence type="ECO:0000259" key="4">
    <source>
        <dbReference type="PROSITE" id="PS51123"/>
    </source>
</evidence>
<dbReference type="Gene3D" id="3.30.1330.60">
    <property type="entry name" value="OmpA-like domain"/>
    <property type="match status" value="1"/>
</dbReference>
<reference evidence="6 8" key="2">
    <citation type="journal article" date="2018" name="Syst. Appl. Microbiol.">
        <title>Characterization and high-quality draft genome sequence of Herbivorax saccincola A7, an anaerobic, alkaliphilic, thermophilic, cellulolytic, and xylanolytic bacterium.</title>
        <authorList>
            <person name="Aikawa S."/>
            <person name="Baramee S."/>
            <person name="Sermsathanaswadi J."/>
            <person name="Thianheng P."/>
            <person name="Tachaapaikoon C."/>
            <person name="Shikata A."/>
            <person name="Waeonukul R."/>
            <person name="Pason P."/>
            <person name="Ratanakhanokchai K."/>
            <person name="Kosugi A."/>
        </authorList>
    </citation>
    <scope>NUCLEOTIDE SEQUENCE [LARGE SCALE GENOMIC DNA]</scope>
    <source>
        <strain evidence="6 8">A7</strain>
    </source>
</reference>
<organism evidence="5 7">
    <name type="scientific">Acetivibrio saccincola</name>
    <dbReference type="NCBI Taxonomy" id="1677857"/>
    <lineage>
        <taxon>Bacteria</taxon>
        <taxon>Bacillati</taxon>
        <taxon>Bacillota</taxon>
        <taxon>Clostridia</taxon>
        <taxon>Eubacteriales</taxon>
        <taxon>Oscillospiraceae</taxon>
        <taxon>Acetivibrio</taxon>
    </lineage>
</organism>
<dbReference type="Pfam" id="PF00691">
    <property type="entry name" value="OmpA"/>
    <property type="match status" value="1"/>
</dbReference>
<keyword evidence="3" id="KW-0812">Transmembrane</keyword>
<evidence type="ECO:0000256" key="3">
    <source>
        <dbReference type="SAM" id="Phobius"/>
    </source>
</evidence>
<dbReference type="EMBL" id="NEMB01000003">
    <property type="protein sequence ID" value="PQQ66565.1"/>
    <property type="molecule type" value="Genomic_DNA"/>
</dbReference>
<keyword evidence="6" id="KW-0966">Cell projection</keyword>
<reference evidence="5 7" key="1">
    <citation type="submission" date="2017-12" db="EMBL/GenBank/DDBJ databases">
        <title>Complete genome sequence of Herbivorax saccincola GGR1, a novel Cellulosome-producing hydrolytic bacterium in a thermophilic biogas plant, established by Illumina and Nanopore MinION sequencing.</title>
        <authorList>
            <person name="Pechtl A."/>
            <person name="Ruckert C."/>
            <person name="Koeck D.E."/>
            <person name="Maus I."/>
            <person name="Winkler A."/>
            <person name="Kalinowski J."/>
            <person name="Puhler A."/>
            <person name="Schwarz W.W."/>
            <person name="Zverlov V.V."/>
            <person name="Schluter A."/>
            <person name="Liebl W."/>
        </authorList>
    </citation>
    <scope>NUCLEOTIDE SEQUENCE [LARGE SCALE GENOMIC DNA]</scope>
    <source>
        <strain evidence="5">GGR1</strain>
        <strain evidence="7">SR1</strain>
    </source>
</reference>
<dbReference type="Proteomes" id="UP000233534">
    <property type="component" value="Chromosome"/>
</dbReference>
<dbReference type="InterPro" id="IPR006665">
    <property type="entry name" value="OmpA-like"/>
</dbReference>
<keyword evidence="3" id="KW-1133">Transmembrane helix</keyword>
<name>A0A2K9EBA7_9FIRM</name>
<evidence type="ECO:0000313" key="7">
    <source>
        <dbReference type="Proteomes" id="UP000233534"/>
    </source>
</evidence>
<dbReference type="OrthoDB" id="9805566at2"/>
<dbReference type="InterPro" id="IPR036737">
    <property type="entry name" value="OmpA-like_sf"/>
</dbReference>
<keyword evidence="1 3" id="KW-0472">Membrane</keyword>
<feature type="coiled-coil region" evidence="2">
    <location>
        <begin position="57"/>
        <end position="98"/>
    </location>
</feature>
<evidence type="ECO:0000313" key="5">
    <source>
        <dbReference type="EMBL" id="AUG56485.1"/>
    </source>
</evidence>
<evidence type="ECO:0000256" key="1">
    <source>
        <dbReference type="PROSITE-ProRule" id="PRU00473"/>
    </source>
</evidence>
<dbReference type="RefSeq" id="WP_101298933.1">
    <property type="nucleotide sequence ID" value="NZ_CP025197.1"/>
</dbReference>
<dbReference type="GO" id="GO:0016020">
    <property type="term" value="C:membrane"/>
    <property type="evidence" value="ECO:0007669"/>
    <property type="project" value="UniProtKB-UniRule"/>
</dbReference>
<feature type="transmembrane region" description="Helical" evidence="3">
    <location>
        <begin position="21"/>
        <end position="41"/>
    </location>
</feature>
<keyword evidence="6" id="KW-0282">Flagellum</keyword>
<dbReference type="SUPFAM" id="SSF103088">
    <property type="entry name" value="OmpA-like"/>
    <property type="match status" value="1"/>
</dbReference>
<dbReference type="Proteomes" id="UP000239720">
    <property type="component" value="Unassembled WGS sequence"/>
</dbReference>
<gene>
    <name evidence="5" type="primary">arfA</name>
    <name evidence="6" type="ORF">B9R14_07255</name>
    <name evidence="5" type="ORF">HVS_02650</name>
</gene>
<keyword evidence="2" id="KW-0175">Coiled coil</keyword>
<keyword evidence="7" id="KW-1185">Reference proteome</keyword>
<dbReference type="KEGG" id="hsc:HVS_02650"/>
<dbReference type="CDD" id="cd07185">
    <property type="entry name" value="OmpA_C-like"/>
    <property type="match status" value="1"/>
</dbReference>
<dbReference type="AlphaFoldDB" id="A0A2K9EBA7"/>